<evidence type="ECO:0000256" key="8">
    <source>
        <dbReference type="ARBA" id="ARBA00022898"/>
    </source>
</evidence>
<dbReference type="InterPro" id="IPR011833">
    <property type="entry name" value="Glycg_phsphrylas"/>
</dbReference>
<dbReference type="PANTHER" id="PTHR11468">
    <property type="entry name" value="GLYCOGEN PHOSPHORYLASE"/>
    <property type="match status" value="1"/>
</dbReference>
<keyword evidence="5" id="KW-0321">Glycogen metabolism</keyword>
<comment type="cofactor">
    <cofactor evidence="2 12">
        <name>pyridoxal 5'-phosphate</name>
        <dbReference type="ChEBI" id="CHEBI:597326"/>
    </cofactor>
</comment>
<dbReference type="PANTHER" id="PTHR11468:SF3">
    <property type="entry name" value="GLYCOGEN PHOSPHORYLASE, LIVER FORM"/>
    <property type="match status" value="1"/>
</dbReference>
<dbReference type="GO" id="GO:0005980">
    <property type="term" value="P:glycogen catabolic process"/>
    <property type="evidence" value="ECO:0007669"/>
    <property type="project" value="TreeGrafter"/>
</dbReference>
<feature type="modified residue" description="N6-(pyridoxal phosphate)lysine" evidence="11">
    <location>
        <position position="686"/>
    </location>
</feature>
<dbReference type="GO" id="GO:0008184">
    <property type="term" value="F:glycogen phosphorylase activity"/>
    <property type="evidence" value="ECO:0007669"/>
    <property type="project" value="InterPro"/>
</dbReference>
<dbReference type="GO" id="GO:0030170">
    <property type="term" value="F:pyridoxal phosphate binding"/>
    <property type="evidence" value="ECO:0007669"/>
    <property type="project" value="InterPro"/>
</dbReference>
<dbReference type="FunFam" id="3.40.50.2000:FF:000197">
    <property type="entry name" value="Alpha-1,4 glucan phosphorylase"/>
    <property type="match status" value="1"/>
</dbReference>
<evidence type="ECO:0000256" key="4">
    <source>
        <dbReference type="ARBA" id="ARBA00022553"/>
    </source>
</evidence>
<comment type="catalytic activity">
    <reaction evidence="1 12">
        <text>[(1-&gt;4)-alpha-D-glucosyl](n) + phosphate = [(1-&gt;4)-alpha-D-glucosyl](n-1) + alpha-D-glucose 1-phosphate</text>
        <dbReference type="Rhea" id="RHEA:41732"/>
        <dbReference type="Rhea" id="RHEA-COMP:9584"/>
        <dbReference type="Rhea" id="RHEA-COMP:9586"/>
        <dbReference type="ChEBI" id="CHEBI:15444"/>
        <dbReference type="ChEBI" id="CHEBI:43474"/>
        <dbReference type="ChEBI" id="CHEBI:58601"/>
        <dbReference type="EC" id="2.4.1.1"/>
    </reaction>
</comment>
<dbReference type="FunFam" id="3.40.50.2000:FF:000002">
    <property type="entry name" value="Alpha-1,4 glucan phosphorylase"/>
    <property type="match status" value="1"/>
</dbReference>
<proteinExistence type="evidence at transcript level"/>
<dbReference type="PIRSF" id="PIRSF000460">
    <property type="entry name" value="Pprylas_GlgP"/>
    <property type="match status" value="1"/>
</dbReference>
<dbReference type="AlphaFoldDB" id="A0A1Y5YP34"/>
<dbReference type="CDD" id="cd04300">
    <property type="entry name" value="GT35_Glycogen_Phosphorylase"/>
    <property type="match status" value="1"/>
</dbReference>
<dbReference type="NCBIfam" id="TIGR02093">
    <property type="entry name" value="P_ylase"/>
    <property type="match status" value="1"/>
</dbReference>
<dbReference type="EC" id="2.4.1.1" evidence="12"/>
<organism evidence="13">
    <name type="scientific">Arthrospira sp. SRM16</name>
    <dbReference type="NCBI Taxonomy" id="1929211"/>
    <lineage>
        <taxon>Bacteria</taxon>
        <taxon>Bacillati</taxon>
        <taxon>Cyanobacteriota</taxon>
        <taxon>Cyanophyceae</taxon>
        <taxon>Oscillatoriophycideae</taxon>
        <taxon>Oscillatoriales</taxon>
        <taxon>Microcoleaceae</taxon>
        <taxon>Arthrospira</taxon>
    </lineage>
</organism>
<dbReference type="EMBL" id="LT838885">
    <property type="protein sequence ID" value="SMD50273.1"/>
    <property type="molecule type" value="mRNA"/>
</dbReference>
<comment type="similarity">
    <text evidence="3 12">Belongs to the glycogen phosphorylase family.</text>
</comment>
<dbReference type="GO" id="GO:0005737">
    <property type="term" value="C:cytoplasm"/>
    <property type="evidence" value="ECO:0007669"/>
    <property type="project" value="TreeGrafter"/>
</dbReference>
<keyword evidence="6 12" id="KW-0328">Glycosyltransferase</keyword>
<evidence type="ECO:0000256" key="10">
    <source>
        <dbReference type="ARBA" id="ARBA00025174"/>
    </source>
</evidence>
<evidence type="ECO:0000256" key="11">
    <source>
        <dbReference type="PIRSR" id="PIRSR000460-1"/>
    </source>
</evidence>
<reference evidence="13" key="1">
    <citation type="submission" date="2017-04" db="EMBL/GenBank/DDBJ databases">
        <authorList>
            <person name="Afonso C.L."/>
            <person name="Miller P.J."/>
            <person name="Scott M.A."/>
            <person name="Spackman E."/>
            <person name="Goraichik I."/>
            <person name="Dimitrov K.M."/>
            <person name="Suarez D.L."/>
            <person name="Swayne D.E."/>
        </authorList>
    </citation>
    <scope>NUCLEOTIDE SEQUENCE</scope>
    <source>
        <strain evidence="13">SRM16</strain>
    </source>
</reference>
<dbReference type="InterPro" id="IPR000811">
    <property type="entry name" value="Glyco_trans_35"/>
</dbReference>
<accession>A0A1Y5YP34</accession>
<evidence type="ECO:0000256" key="1">
    <source>
        <dbReference type="ARBA" id="ARBA00001275"/>
    </source>
</evidence>
<name>A0A1Y5YP34_9CYAN</name>
<reference evidence="13" key="2">
    <citation type="submission" date="2017-06" db="EMBL/GenBank/DDBJ databases">
        <title>Arthrospira Metabolic genes.</title>
        <authorList>
            <person name="Venkatesh K."/>
            <person name="Anbazahan S."/>
            <person name="Faizal N."/>
            <person name="Arockiaraj J."/>
        </authorList>
    </citation>
    <scope>NUCLEOTIDE SEQUENCE</scope>
    <source>
        <strain evidence="13">SRM16</strain>
    </source>
</reference>
<keyword evidence="8 11" id="KW-0663">Pyridoxal phosphate</keyword>
<evidence type="ECO:0000256" key="5">
    <source>
        <dbReference type="ARBA" id="ARBA00022600"/>
    </source>
</evidence>
<evidence type="ECO:0000256" key="7">
    <source>
        <dbReference type="ARBA" id="ARBA00022679"/>
    </source>
</evidence>
<comment type="function">
    <text evidence="10">Phosphorylase is an important allosteric enzyme in carbohydrate metabolism. Enzymes from different sources differ in their regulatory mechanisms and in their natural substrates. However, all known phosphorylases share catalytic and structural properties.</text>
</comment>
<protein>
    <recommendedName>
        <fullName evidence="12">Alpha-1,4 glucan phosphorylase</fullName>
        <ecNumber evidence="12">2.4.1.1</ecNumber>
    </recommendedName>
</protein>
<dbReference type="FunFam" id="3.40.50.2000:FF:000005">
    <property type="entry name" value="Alpha-1,4 glucan phosphorylase"/>
    <property type="match status" value="1"/>
</dbReference>
<keyword evidence="4" id="KW-0597">Phosphoprotein</keyword>
<sequence length="854" mass="98283">MYQTGKGEFMTQPLIPIDQCPIQIEDDRTGTNVETLKRAFADNLFYLQGKYESLATQDDFYMALAYTLRDRLLSRWLKTMKTYMEKDVKVVYYLSAEFLMGRHMGNSLINLHLYDRVRQAVEESGLDLDEILEHEPDPGLGNGGLGRLAACFVDSLATLEIPAVGYGIRYEFGIFTQAIRDGWQAEVPDKWLRFGNPWEIAHPDQAVEVKLGGHTEMYHNEKGEYKVRWIPANRVVGIPYDTPVPGYDTNTVNPLRLWRAEASDDFNFDAFNAGNYDGAVAEKMRSETISKVLYPNDNTPQGKQLRLEQQFFFVSCSLQDIIRTHLLRHPSLHNLHDTAAIQLNDTHPAVAIAEMMRLLMDEHEMDWNTAWRVTQKTFSYTNHTLLPEALEKWSVGLFEYLLPRHLEIIYEINRRFLEDVKRWYPGDDNLISRLSLIDESGEKYVRMANLACVGSHAVNGVAALHTQLLKQDTLRDFYKLWPGKFINKTNGVTPRRWILMCNPKLAELYNSKIGEGWLKDLSQLKQLEKYVDDPDFCQQWREIKLHNKRQLAQYIWEHNGIEVDPHSMFDIQVKRIHEYKRQHLNLLHIIALYNQIKQNPDQHIVPCTFIFGGKAAPGYFMAKLIIKLTNSVADVINHDPDVRGRLKIVFLNNFNVSLGQRIYPAADLSEQVSTAGKEASGTGNMKFAMNGAMTIGTLDGANIEIREEAGEENFFLFGLTAQEVADTKAKGYNPRDYYSSNPSLKAVIDRIAAGYFSHGDKELFKPLVDSLMYHDQYMLFADYQAYVDCHKQVSKTYSDQDKWTRMSILNALRMAKFSSDRTIREYCNEIWNVQPVPIEMEEYSQENAGLNLGK</sequence>
<dbReference type="PROSITE" id="PS00102">
    <property type="entry name" value="PHOSPHORYLASE"/>
    <property type="match status" value="1"/>
</dbReference>
<dbReference type="Pfam" id="PF00343">
    <property type="entry name" value="Phosphorylase"/>
    <property type="match status" value="1"/>
</dbReference>
<evidence type="ECO:0000313" key="13">
    <source>
        <dbReference type="EMBL" id="SMD50273.1"/>
    </source>
</evidence>
<evidence type="ECO:0000256" key="9">
    <source>
        <dbReference type="ARBA" id="ARBA00023277"/>
    </source>
</evidence>
<comment type="function">
    <text evidence="12">Allosteric enzyme that catalyzes the rate-limiting step in glycogen catabolism, the phosphorolytic cleavage of glycogen to produce glucose-1-phosphate, and plays a central role in maintaining cellular and organismal glucose homeostasis.</text>
</comment>
<keyword evidence="7 12" id="KW-0808">Transferase</keyword>
<evidence type="ECO:0000256" key="3">
    <source>
        <dbReference type="ARBA" id="ARBA00006047"/>
    </source>
</evidence>
<evidence type="ECO:0000256" key="12">
    <source>
        <dbReference type="RuleBase" id="RU000587"/>
    </source>
</evidence>
<dbReference type="SUPFAM" id="SSF53756">
    <property type="entry name" value="UDP-Glycosyltransferase/glycogen phosphorylase"/>
    <property type="match status" value="1"/>
</dbReference>
<dbReference type="InterPro" id="IPR035090">
    <property type="entry name" value="Pyridoxal_P_attach_site"/>
</dbReference>
<evidence type="ECO:0000256" key="6">
    <source>
        <dbReference type="ARBA" id="ARBA00022676"/>
    </source>
</evidence>
<gene>
    <name evidence="13" type="primary">A-GP</name>
</gene>
<keyword evidence="9 12" id="KW-0119">Carbohydrate metabolism</keyword>
<evidence type="ECO:0000256" key="2">
    <source>
        <dbReference type="ARBA" id="ARBA00001933"/>
    </source>
</evidence>
<dbReference type="Gene3D" id="3.40.50.2000">
    <property type="entry name" value="Glycogen Phosphorylase B"/>
    <property type="match status" value="2"/>
</dbReference>